<comment type="subcellular location">
    <subcellularLocation>
        <location evidence="1">Cell membrane</location>
        <topology evidence="1">Multi-pass membrane protein</topology>
    </subcellularLocation>
</comment>
<dbReference type="PIRSF" id="PIRSF006483">
    <property type="entry name" value="Membrane_protein_YitT"/>
    <property type="match status" value="1"/>
</dbReference>
<keyword evidence="3 6" id="KW-0812">Transmembrane</keyword>
<dbReference type="Proteomes" id="UP000593601">
    <property type="component" value="Chromosome"/>
</dbReference>
<organism evidence="8 9">
    <name type="scientific">Blautia liquoris</name>
    <dbReference type="NCBI Taxonomy" id="2779518"/>
    <lineage>
        <taxon>Bacteria</taxon>
        <taxon>Bacillati</taxon>
        <taxon>Bacillota</taxon>
        <taxon>Clostridia</taxon>
        <taxon>Lachnospirales</taxon>
        <taxon>Lachnospiraceae</taxon>
        <taxon>Blautia</taxon>
    </lineage>
</organism>
<evidence type="ECO:0000256" key="5">
    <source>
        <dbReference type="ARBA" id="ARBA00023136"/>
    </source>
</evidence>
<dbReference type="KEGG" id="bliq:INP51_02155"/>
<evidence type="ECO:0000256" key="6">
    <source>
        <dbReference type="SAM" id="Phobius"/>
    </source>
</evidence>
<evidence type="ECO:0000259" key="7">
    <source>
        <dbReference type="Pfam" id="PF10035"/>
    </source>
</evidence>
<evidence type="ECO:0000256" key="4">
    <source>
        <dbReference type="ARBA" id="ARBA00022989"/>
    </source>
</evidence>
<dbReference type="InterPro" id="IPR019264">
    <property type="entry name" value="DUF2179"/>
</dbReference>
<protein>
    <submittedName>
        <fullName evidence="8">YitT family protein</fullName>
    </submittedName>
</protein>
<dbReference type="PANTHER" id="PTHR33545:SF5">
    <property type="entry name" value="UPF0750 MEMBRANE PROTEIN YITT"/>
    <property type="match status" value="1"/>
</dbReference>
<dbReference type="RefSeq" id="WP_193736121.1">
    <property type="nucleotide sequence ID" value="NZ_CP063304.1"/>
</dbReference>
<dbReference type="Pfam" id="PF02588">
    <property type="entry name" value="YitT_membrane"/>
    <property type="match status" value="1"/>
</dbReference>
<dbReference type="EMBL" id="CP063304">
    <property type="protein sequence ID" value="QOV19801.1"/>
    <property type="molecule type" value="Genomic_DNA"/>
</dbReference>
<sequence length="290" mass="30834">MKESGFVKSRYSDYLLIIIGTALMALAINLILDPAGLVTGGFSGLAIVIKSLTGEFIEDGIPIWLSTTVLNVPLFLIGFKIQGARSLGKTLFGAAALSAWLYLIPAGSLAPDDLLLSAVFGGGLQGLGIGLVFIGHATTGGTDMAAALVQRKFRHYTIAQVMQVIDGIIVLSGVYAFGISKALYAVISIVVMTKLTDTLIEGLHFAVSAYIITEKPEEIASELMLKVNRGVTGIDAKGMYTGNKRTMLYCVAGKKQIVELKDIVMKLDPNAFVIVTDAKEVLGEGFIENI</sequence>
<feature type="transmembrane region" description="Helical" evidence="6">
    <location>
        <begin position="61"/>
        <end position="79"/>
    </location>
</feature>
<evidence type="ECO:0000256" key="2">
    <source>
        <dbReference type="ARBA" id="ARBA00022475"/>
    </source>
</evidence>
<gene>
    <name evidence="8" type="ORF">INP51_02155</name>
</gene>
<evidence type="ECO:0000256" key="1">
    <source>
        <dbReference type="ARBA" id="ARBA00004651"/>
    </source>
</evidence>
<reference evidence="8 9" key="1">
    <citation type="submission" date="2020-10" db="EMBL/GenBank/DDBJ databases">
        <title>Blautia liquoris sp.nov., isolated from the mud in a fermentation cellar used for the production of Chinese strong-flavoured liquor.</title>
        <authorList>
            <person name="Lu L."/>
        </authorList>
    </citation>
    <scope>NUCLEOTIDE SEQUENCE [LARGE SCALE GENOMIC DNA]</scope>
    <source>
        <strain evidence="8 9">LZLJ-3</strain>
    </source>
</reference>
<keyword evidence="9" id="KW-1185">Reference proteome</keyword>
<feature type="transmembrane region" description="Helical" evidence="6">
    <location>
        <begin position="156"/>
        <end position="176"/>
    </location>
</feature>
<dbReference type="GO" id="GO:0005886">
    <property type="term" value="C:plasma membrane"/>
    <property type="evidence" value="ECO:0007669"/>
    <property type="project" value="UniProtKB-SubCell"/>
</dbReference>
<dbReference type="PANTHER" id="PTHR33545">
    <property type="entry name" value="UPF0750 MEMBRANE PROTEIN YITT-RELATED"/>
    <property type="match status" value="1"/>
</dbReference>
<keyword evidence="2" id="KW-1003">Cell membrane</keyword>
<proteinExistence type="predicted"/>
<dbReference type="InterPro" id="IPR003740">
    <property type="entry name" value="YitT"/>
</dbReference>
<feature type="domain" description="DUF2179" evidence="7">
    <location>
        <begin position="229"/>
        <end position="283"/>
    </location>
</feature>
<dbReference type="InterPro" id="IPR051461">
    <property type="entry name" value="UPF0750_membrane"/>
</dbReference>
<evidence type="ECO:0000256" key="3">
    <source>
        <dbReference type="ARBA" id="ARBA00022692"/>
    </source>
</evidence>
<feature type="transmembrane region" description="Helical" evidence="6">
    <location>
        <begin position="91"/>
        <end position="108"/>
    </location>
</feature>
<accession>A0A7M2RIC2</accession>
<feature type="transmembrane region" description="Helical" evidence="6">
    <location>
        <begin position="114"/>
        <end position="135"/>
    </location>
</feature>
<evidence type="ECO:0000313" key="9">
    <source>
        <dbReference type="Proteomes" id="UP000593601"/>
    </source>
</evidence>
<name>A0A7M2RIC2_9FIRM</name>
<keyword evidence="4 6" id="KW-1133">Transmembrane helix</keyword>
<dbReference type="CDD" id="cd16380">
    <property type="entry name" value="YitT_C"/>
    <property type="match status" value="1"/>
</dbReference>
<dbReference type="Pfam" id="PF10035">
    <property type="entry name" value="DUF2179"/>
    <property type="match status" value="1"/>
</dbReference>
<dbReference type="InterPro" id="IPR015867">
    <property type="entry name" value="N-reg_PII/ATP_PRibTrfase_C"/>
</dbReference>
<dbReference type="Gene3D" id="3.30.70.120">
    <property type="match status" value="1"/>
</dbReference>
<dbReference type="AlphaFoldDB" id="A0A7M2RIC2"/>
<evidence type="ECO:0000313" key="8">
    <source>
        <dbReference type="EMBL" id="QOV19801.1"/>
    </source>
</evidence>
<keyword evidence="5 6" id="KW-0472">Membrane</keyword>
<feature type="transmembrane region" description="Helical" evidence="6">
    <location>
        <begin position="12"/>
        <end position="32"/>
    </location>
</feature>